<dbReference type="GO" id="GO:0061503">
    <property type="term" value="F:tRNA threonylcarbamoyladenosine dehydratase"/>
    <property type="evidence" value="ECO:0007669"/>
    <property type="project" value="TreeGrafter"/>
</dbReference>
<dbReference type="AlphaFoldDB" id="A0A212K9U4"/>
<dbReference type="SUPFAM" id="SSF69572">
    <property type="entry name" value="Activating enzymes of the ubiquitin-like proteins"/>
    <property type="match status" value="1"/>
</dbReference>
<gene>
    <name evidence="2" type="ORF">KL86DPRO_40106</name>
</gene>
<dbReference type="InterPro" id="IPR000594">
    <property type="entry name" value="ThiF_NAD_FAD-bd"/>
</dbReference>
<dbReference type="GO" id="GO:0008641">
    <property type="term" value="F:ubiquitin-like modifier activating enzyme activity"/>
    <property type="evidence" value="ECO:0007669"/>
    <property type="project" value="InterPro"/>
</dbReference>
<sequence>MTMAAPLPSRLDTLLAPFCTTRNGPGSGSFRTVTLEGARALAEHCAVSLRDAMMTVLEHDIWPLRFARNRGVFSAADQRKLLASHAAVIGCGGLGGHVATLLARVGVGALTLCDPDMFDESNLNRQLVCTEQNLGRNKALAAREAVSAIASHTRITVHPVAARPDNLAEILTGADIAMDCLDSLETRRHLAAAASEAQIPMVYATVAGDEGFTMLVRPGDKSLRSLCGSEDSGEKTGAETTLGVPTITPAATAAIQAALAIQCLLGKEMEEPLLLHLDLTVPQIDGLAL</sequence>
<accession>A0A212K9U4</accession>
<evidence type="ECO:0000313" key="2">
    <source>
        <dbReference type="EMBL" id="SBW08463.1"/>
    </source>
</evidence>
<dbReference type="EMBL" id="FLUQ01000004">
    <property type="protein sequence ID" value="SBW08463.1"/>
    <property type="molecule type" value="Genomic_DNA"/>
</dbReference>
<organism evidence="2">
    <name type="scientific">uncultured delta proteobacterium</name>
    <dbReference type="NCBI Taxonomy" id="34034"/>
    <lineage>
        <taxon>Bacteria</taxon>
        <taxon>Deltaproteobacteria</taxon>
        <taxon>environmental samples</taxon>
    </lineage>
</organism>
<dbReference type="PANTHER" id="PTHR43267:SF1">
    <property type="entry name" value="TRNA THREONYLCARBAMOYLADENOSINE DEHYDRATASE"/>
    <property type="match status" value="1"/>
</dbReference>
<dbReference type="Gene3D" id="3.40.50.720">
    <property type="entry name" value="NAD(P)-binding Rossmann-like Domain"/>
    <property type="match status" value="1"/>
</dbReference>
<reference evidence="2" key="1">
    <citation type="submission" date="2016-04" db="EMBL/GenBank/DDBJ databases">
        <authorList>
            <person name="Evans L.H."/>
            <person name="Alamgir A."/>
            <person name="Owens N."/>
            <person name="Weber N.D."/>
            <person name="Virtaneva K."/>
            <person name="Barbian K."/>
            <person name="Babar A."/>
            <person name="Rosenke K."/>
        </authorList>
    </citation>
    <scope>NUCLEOTIDE SEQUENCE</scope>
    <source>
        <strain evidence="2">86</strain>
    </source>
</reference>
<protein>
    <submittedName>
        <fullName evidence="2">ThiF family protein</fullName>
    </submittedName>
</protein>
<dbReference type="InterPro" id="IPR035985">
    <property type="entry name" value="Ubiquitin-activating_enz"/>
</dbReference>
<proteinExistence type="predicted"/>
<dbReference type="InterPro" id="IPR045886">
    <property type="entry name" value="ThiF/MoeB/HesA"/>
</dbReference>
<dbReference type="Pfam" id="PF00899">
    <property type="entry name" value="ThiF"/>
    <property type="match status" value="1"/>
</dbReference>
<name>A0A212K9U4_9DELT</name>
<dbReference type="GO" id="GO:0061504">
    <property type="term" value="P:cyclic threonylcarbamoyladenosine biosynthetic process"/>
    <property type="evidence" value="ECO:0007669"/>
    <property type="project" value="TreeGrafter"/>
</dbReference>
<feature type="domain" description="THIF-type NAD/FAD binding fold" evidence="1">
    <location>
        <begin position="67"/>
        <end position="274"/>
    </location>
</feature>
<evidence type="ECO:0000259" key="1">
    <source>
        <dbReference type="Pfam" id="PF00899"/>
    </source>
</evidence>
<dbReference type="CDD" id="cd00757">
    <property type="entry name" value="ThiF_MoeB_HesA_family"/>
    <property type="match status" value="1"/>
</dbReference>
<dbReference type="PANTHER" id="PTHR43267">
    <property type="entry name" value="TRNA THREONYLCARBAMOYLADENOSINE DEHYDRATASE"/>
    <property type="match status" value="1"/>
</dbReference>